<dbReference type="SUPFAM" id="SSF46785">
    <property type="entry name" value="Winged helix' DNA-binding domain"/>
    <property type="match status" value="2"/>
</dbReference>
<dbReference type="PANTHER" id="PTHR30126:SF98">
    <property type="entry name" value="HTH-TYPE TRANSCRIPTIONAL ACTIVATOR BAUR"/>
    <property type="match status" value="1"/>
</dbReference>
<keyword evidence="7" id="KW-1185">Reference proteome</keyword>
<dbReference type="Gene3D" id="1.10.10.10">
    <property type="entry name" value="Winged helix-like DNA-binding domain superfamily/Winged helix DNA-binding domain"/>
    <property type="match status" value="2"/>
</dbReference>
<proteinExistence type="inferred from homology"/>
<evidence type="ECO:0000256" key="3">
    <source>
        <dbReference type="ARBA" id="ARBA00023125"/>
    </source>
</evidence>
<dbReference type="PROSITE" id="PS50931">
    <property type="entry name" value="HTH_LYSR"/>
    <property type="match status" value="2"/>
</dbReference>
<dbReference type="PANTHER" id="PTHR30126">
    <property type="entry name" value="HTH-TYPE TRANSCRIPTIONAL REGULATOR"/>
    <property type="match status" value="1"/>
</dbReference>
<accession>A0A3D8PF71</accession>
<dbReference type="EMBL" id="QFCQ01000003">
    <property type="protein sequence ID" value="RDW14720.1"/>
    <property type="molecule type" value="Genomic_DNA"/>
</dbReference>
<gene>
    <name evidence="6" type="ORF">DIE28_00855</name>
</gene>
<dbReference type="SUPFAM" id="SSF53850">
    <property type="entry name" value="Periplasmic binding protein-like II"/>
    <property type="match status" value="1"/>
</dbReference>
<keyword evidence="4" id="KW-0804">Transcription</keyword>
<keyword evidence="2" id="KW-0805">Transcription regulation</keyword>
<evidence type="ECO:0000259" key="5">
    <source>
        <dbReference type="PROSITE" id="PS50931"/>
    </source>
</evidence>
<dbReference type="GO" id="GO:0003700">
    <property type="term" value="F:DNA-binding transcription factor activity"/>
    <property type="evidence" value="ECO:0007669"/>
    <property type="project" value="InterPro"/>
</dbReference>
<comment type="similarity">
    <text evidence="1">Belongs to the LysR transcriptional regulatory family.</text>
</comment>
<protein>
    <submittedName>
        <fullName evidence="6">LysR family transcriptional regulator</fullName>
    </submittedName>
</protein>
<evidence type="ECO:0000256" key="2">
    <source>
        <dbReference type="ARBA" id="ARBA00023015"/>
    </source>
</evidence>
<evidence type="ECO:0000313" key="7">
    <source>
        <dbReference type="Proteomes" id="UP000256679"/>
    </source>
</evidence>
<dbReference type="Pfam" id="PF00126">
    <property type="entry name" value="HTH_1"/>
    <property type="match status" value="2"/>
</dbReference>
<sequence>MAGRDRRVVPARGAGCACGQGGPHPVTAVRTNLRHLRLLLAVAETGSMSRAAARCHVTQPAVTQAITKLERLAGQALFIRRSAGMFATPAGEALVVRLRRAFDRLDTVMAELAPRLVMTATTAQLDALIASTEAESFNLAARRMGLAQPTVHRAIAQLETEAGRPLFERTANGVMATRAAQALAMAARLAFSELEQAEVDLAELVGREVGRIVVGAMPLARSYLLPRAIARFRSRRPTLPVRALDGPYEDMMAGLRRGEVDFLVGALRDPAPIDDIEQIRLFDDTLVMVARPDHPLAGQSGLDAAALAHFPMVAAAERTPARRAFDRIFASVGGPPQSLLETGSMVLMRELLRVSDHVGCISRLQVAAEIELGALCLLDLNLPETIRPIGLSQRQGWLPTRAQAEFLAELRAVIRERSL</sequence>
<keyword evidence="3" id="KW-0238">DNA-binding</keyword>
<dbReference type="GO" id="GO:0000976">
    <property type="term" value="F:transcription cis-regulatory region binding"/>
    <property type="evidence" value="ECO:0007669"/>
    <property type="project" value="TreeGrafter"/>
</dbReference>
<reference evidence="6 7" key="1">
    <citation type="submission" date="2018-05" db="EMBL/GenBank/DDBJ databases">
        <title>Whole genome sequencing of Paracoccus thiocyanatus SST.</title>
        <authorList>
            <person name="Ghosh W."/>
            <person name="Rameez M.J."/>
            <person name="Roy C."/>
        </authorList>
    </citation>
    <scope>NUCLEOTIDE SEQUENCE [LARGE SCALE GENOMIC DNA]</scope>
    <source>
        <strain evidence="6 7">SST</strain>
    </source>
</reference>
<dbReference type="AlphaFoldDB" id="A0A3D8PF71"/>
<evidence type="ECO:0000256" key="4">
    <source>
        <dbReference type="ARBA" id="ARBA00023163"/>
    </source>
</evidence>
<evidence type="ECO:0000256" key="1">
    <source>
        <dbReference type="ARBA" id="ARBA00009437"/>
    </source>
</evidence>
<evidence type="ECO:0000313" key="6">
    <source>
        <dbReference type="EMBL" id="RDW14720.1"/>
    </source>
</evidence>
<name>A0A3D8PF71_9RHOB</name>
<dbReference type="InterPro" id="IPR036390">
    <property type="entry name" value="WH_DNA-bd_sf"/>
</dbReference>
<feature type="domain" description="HTH lysR-type" evidence="5">
    <location>
        <begin position="133"/>
        <end position="177"/>
    </location>
</feature>
<dbReference type="Proteomes" id="UP000256679">
    <property type="component" value="Unassembled WGS sequence"/>
</dbReference>
<dbReference type="Gene3D" id="3.40.190.10">
    <property type="entry name" value="Periplasmic binding protein-like II"/>
    <property type="match status" value="2"/>
</dbReference>
<organism evidence="6 7">
    <name type="scientific">Paracoccus thiocyanatus</name>
    <dbReference type="NCBI Taxonomy" id="34006"/>
    <lineage>
        <taxon>Bacteria</taxon>
        <taxon>Pseudomonadati</taxon>
        <taxon>Pseudomonadota</taxon>
        <taxon>Alphaproteobacteria</taxon>
        <taxon>Rhodobacterales</taxon>
        <taxon>Paracoccaceae</taxon>
        <taxon>Paracoccus</taxon>
    </lineage>
</organism>
<dbReference type="InterPro" id="IPR005119">
    <property type="entry name" value="LysR_subst-bd"/>
</dbReference>
<dbReference type="InterPro" id="IPR000847">
    <property type="entry name" value="LysR_HTH_N"/>
</dbReference>
<comment type="caution">
    <text evidence="6">The sequence shown here is derived from an EMBL/GenBank/DDBJ whole genome shotgun (WGS) entry which is preliminary data.</text>
</comment>
<feature type="domain" description="HTH lysR-type" evidence="5">
    <location>
        <begin position="31"/>
        <end position="88"/>
    </location>
</feature>
<dbReference type="PRINTS" id="PR00039">
    <property type="entry name" value="HTHLYSR"/>
</dbReference>
<dbReference type="Pfam" id="PF03466">
    <property type="entry name" value="LysR_substrate"/>
    <property type="match status" value="1"/>
</dbReference>
<dbReference type="InterPro" id="IPR036388">
    <property type="entry name" value="WH-like_DNA-bd_sf"/>
</dbReference>